<reference evidence="1 2" key="1">
    <citation type="journal article" date="2006" name="Nature">
        <title>Global trends of whole-genome duplications revealed by the ciliate Paramecium tetraurelia.</title>
        <authorList>
            <consortium name="Genoscope"/>
            <person name="Aury J.-M."/>
            <person name="Jaillon O."/>
            <person name="Duret L."/>
            <person name="Noel B."/>
            <person name="Jubin C."/>
            <person name="Porcel B.M."/>
            <person name="Segurens B."/>
            <person name="Daubin V."/>
            <person name="Anthouard V."/>
            <person name="Aiach N."/>
            <person name="Arnaiz O."/>
            <person name="Billaut A."/>
            <person name="Beisson J."/>
            <person name="Blanc I."/>
            <person name="Bouhouche K."/>
            <person name="Camara F."/>
            <person name="Duharcourt S."/>
            <person name="Guigo R."/>
            <person name="Gogendeau D."/>
            <person name="Katinka M."/>
            <person name="Keller A.-M."/>
            <person name="Kissmehl R."/>
            <person name="Klotz C."/>
            <person name="Koll F."/>
            <person name="Le Moue A."/>
            <person name="Lepere C."/>
            <person name="Malinsky S."/>
            <person name="Nowacki M."/>
            <person name="Nowak J.K."/>
            <person name="Plattner H."/>
            <person name="Poulain J."/>
            <person name="Ruiz F."/>
            <person name="Serrano V."/>
            <person name="Zagulski M."/>
            <person name="Dessen P."/>
            <person name="Betermier M."/>
            <person name="Weissenbach J."/>
            <person name="Scarpelli C."/>
            <person name="Schachter V."/>
            <person name="Sperling L."/>
            <person name="Meyer E."/>
            <person name="Cohen J."/>
            <person name="Wincker P."/>
        </authorList>
    </citation>
    <scope>NUCLEOTIDE SEQUENCE [LARGE SCALE GENOMIC DNA]</scope>
    <source>
        <strain evidence="1 2">Stock d4-2</strain>
    </source>
</reference>
<sequence>MFILPQLKNLYGENQSQCKLELTEQFGTTLLQGFPYVREFDEESKTIIFIPCSNNSEILENNSQQRFKIICTTQNSSNFIISSQFKLLKQGNRITKYFKKSHNYLFQNGDHSTHFYIKDDILYIQFKQIRWGATENFITSKDFENEVKKFIASIDIQKIKNSIFQGEEKLNKNQDWVKNELQKLEIQSQMMEKSFTASDQKYNYYQPFFFINSLKDQNKQILFQRYYENGLYERKYTKKFTFELKQDLMHSLNQLQQQINGFLFQLSPQQQKILKNTFIQLAFDIKKHLCFQFDQETEDFNKMIQGEEFKNYSLKKQKKLIESVCIIYDLLEHSILNENYFNQNVFQVDRKGKLKINFLQSNELNKHQSNKQNQNFQSCESNKLHHLVELIAFIVQINQNKQLSEIDSENLVKLNQIVQYNSQRKKLQISQLLFLLNQIQFSTQENQQIRE</sequence>
<dbReference type="OrthoDB" id="310594at2759"/>
<dbReference type="RefSeq" id="XP_001436360.1">
    <property type="nucleotide sequence ID" value="XM_001436323.2"/>
</dbReference>
<dbReference type="OMA" id="RWGATEN"/>
<dbReference type="AlphaFoldDB" id="A0CDU6"/>
<evidence type="ECO:0000313" key="2">
    <source>
        <dbReference type="Proteomes" id="UP000000600"/>
    </source>
</evidence>
<proteinExistence type="predicted"/>
<dbReference type="HOGENOM" id="CLU_607595_0_0_1"/>
<protein>
    <submittedName>
        <fullName evidence="1">Uncharacterized protein</fullName>
    </submittedName>
</protein>
<name>A0CDU6_PARTE</name>
<keyword evidence="2" id="KW-1185">Reference proteome</keyword>
<dbReference type="Proteomes" id="UP000000600">
    <property type="component" value="Unassembled WGS sequence"/>
</dbReference>
<dbReference type="EMBL" id="CT868063">
    <property type="protein sequence ID" value="CAK68963.1"/>
    <property type="molecule type" value="Genomic_DNA"/>
</dbReference>
<evidence type="ECO:0000313" key="1">
    <source>
        <dbReference type="EMBL" id="CAK68963.1"/>
    </source>
</evidence>
<organism evidence="1 2">
    <name type="scientific">Paramecium tetraurelia</name>
    <dbReference type="NCBI Taxonomy" id="5888"/>
    <lineage>
        <taxon>Eukaryota</taxon>
        <taxon>Sar</taxon>
        <taxon>Alveolata</taxon>
        <taxon>Ciliophora</taxon>
        <taxon>Intramacronucleata</taxon>
        <taxon>Oligohymenophorea</taxon>
        <taxon>Peniculida</taxon>
        <taxon>Parameciidae</taxon>
        <taxon>Paramecium</taxon>
    </lineage>
</organism>
<accession>A0CDU6</accession>
<dbReference type="KEGG" id="ptm:GSPATT00007175001"/>
<dbReference type="GeneID" id="5022145"/>
<gene>
    <name evidence="1" type="ORF">GSPATT00007175001</name>
</gene>
<dbReference type="InParanoid" id="A0CDU6"/>